<proteinExistence type="predicted"/>
<dbReference type="EMBL" id="AP018711">
    <property type="protein sequence ID" value="BBE33241.1"/>
    <property type="molecule type" value="Genomic_DNA"/>
</dbReference>
<protein>
    <submittedName>
        <fullName evidence="2">5-oxoprolinase</fullName>
    </submittedName>
    <submittedName>
        <fullName evidence="3">Acetophenone carboxylase</fullName>
    </submittedName>
</protein>
<evidence type="ECO:0000313" key="3">
    <source>
        <dbReference type="EMBL" id="RKS85469.1"/>
    </source>
</evidence>
<gene>
    <name evidence="3" type="ORF">DFR51_3389</name>
    <name evidence="2" type="ORF">SmB9_08990</name>
</gene>
<evidence type="ECO:0000313" key="2">
    <source>
        <dbReference type="EMBL" id="BBE33241.1"/>
    </source>
</evidence>
<dbReference type="InterPro" id="IPR003692">
    <property type="entry name" value="Hydantoinase_B"/>
</dbReference>
<dbReference type="PANTHER" id="PTHR11365">
    <property type="entry name" value="5-OXOPROLINASE RELATED"/>
    <property type="match status" value="1"/>
</dbReference>
<dbReference type="AlphaFoldDB" id="A0AAD1D5F0"/>
<organism evidence="2 4">
    <name type="scientific">Sphingosinicella microcystinivorans</name>
    <dbReference type="NCBI Taxonomy" id="335406"/>
    <lineage>
        <taxon>Bacteria</taxon>
        <taxon>Pseudomonadati</taxon>
        <taxon>Pseudomonadota</taxon>
        <taxon>Alphaproteobacteria</taxon>
        <taxon>Sphingomonadales</taxon>
        <taxon>Sphingosinicellaceae</taxon>
        <taxon>Sphingosinicella</taxon>
    </lineage>
</organism>
<keyword evidence="5" id="KW-1185">Reference proteome</keyword>
<dbReference type="RefSeq" id="WP_121053307.1">
    <property type="nucleotide sequence ID" value="NZ_AP018711.1"/>
</dbReference>
<dbReference type="Proteomes" id="UP000275727">
    <property type="component" value="Chromosome"/>
</dbReference>
<evidence type="ECO:0000313" key="4">
    <source>
        <dbReference type="Proteomes" id="UP000275727"/>
    </source>
</evidence>
<dbReference type="InterPro" id="IPR045079">
    <property type="entry name" value="Oxoprolinase-like"/>
</dbReference>
<dbReference type="KEGG" id="smic:SmB9_08990"/>
<sequence>MTGIAYARDYEVVQRLRPEPMTEAEAAAQAHIDPVEFDIFKHKMHMIALEGKETTMKLGASTAMRWGDVAFGVFTRQGDLSVCATGIYHHAVLGQLPLKYAVKHWVDEPSVGVRDGDSFFYNDPFYGGVHNADMGLAVPVFYKGELMCFIAAAVHTGEAGGTEPGGTCNTAKTKYDEGLLVPPIKIGENYQLREDILNMLAAMTRDPRTMILDIKARLAAARIAQRRVLEVIEEKGPEFFIGGLRRILTQTGEAAKRRVAELNDGIYRQPRFLDTVGTESGLTKINLTMIKQGDRIIMDFENTSPLVEGRPINSFFQGILGLSCVYYCGWLFHDLPANNGLLEAIDWRFPEDCMVNAKGDASTSLAPLVQTCFTQGIFLTGARMTYSYDSSRAVAAWFSGFAIPTFGGINQFGEGIADITPEINATGCGARPDMDGVEAAGAFFATMSDCSDVEATESDRPFLYTFRNLFNNSYGHGKQRGGCGVGFGLMVHDTNRFMLGSMGGGSRFPTTLGLFGGYAVPPVFVQTVHDSNLKALMADGATPLPHDLSGVFAADNPEIGKKQAMDVSMVVQPFNDGDTYYVGVGGGGGYGDPLERDPASVLGDLRNGRVSHWAAANIYKIAYDLETMRLDADGTDALRKAARTERLARAKPYGAFVKGWSKLSPPEEALRYYGSWPNPRDGMQPVVQLRAA</sequence>
<evidence type="ECO:0000259" key="1">
    <source>
        <dbReference type="Pfam" id="PF02538"/>
    </source>
</evidence>
<accession>A0AAD1D5F0</accession>
<reference evidence="2 4" key="1">
    <citation type="submission" date="2018-06" db="EMBL/GenBank/DDBJ databases">
        <title>Complete Genome Sequence of the Microcystin-Degrading Bacterium Sphingosinicella microcystinivorans Strain B-9.</title>
        <authorList>
            <person name="Jin H."/>
            <person name="Nishizawa T."/>
            <person name="Guo Y."/>
            <person name="Nishizawa A."/>
            <person name="Park H."/>
            <person name="Kato H."/>
            <person name="Tsuji K."/>
            <person name="Harada K."/>
        </authorList>
    </citation>
    <scope>NUCLEOTIDE SEQUENCE [LARGE SCALE GENOMIC DNA]</scope>
    <source>
        <strain evidence="2 4">B9</strain>
    </source>
</reference>
<evidence type="ECO:0000313" key="5">
    <source>
        <dbReference type="Proteomes" id="UP000276029"/>
    </source>
</evidence>
<dbReference type="GO" id="GO:0005829">
    <property type="term" value="C:cytosol"/>
    <property type="evidence" value="ECO:0007669"/>
    <property type="project" value="TreeGrafter"/>
</dbReference>
<dbReference type="Proteomes" id="UP000276029">
    <property type="component" value="Unassembled WGS sequence"/>
</dbReference>
<dbReference type="GO" id="GO:0017168">
    <property type="term" value="F:5-oxoprolinase (ATP-hydrolyzing) activity"/>
    <property type="evidence" value="ECO:0007669"/>
    <property type="project" value="TreeGrafter"/>
</dbReference>
<dbReference type="PANTHER" id="PTHR11365:SF23">
    <property type="entry name" value="HYPOTHETICAL 5-OXOPROLINASE (EUROFUNG)-RELATED"/>
    <property type="match status" value="1"/>
</dbReference>
<dbReference type="GO" id="GO:0006749">
    <property type="term" value="P:glutathione metabolic process"/>
    <property type="evidence" value="ECO:0007669"/>
    <property type="project" value="TreeGrafter"/>
</dbReference>
<reference evidence="3 5" key="2">
    <citation type="submission" date="2018-10" db="EMBL/GenBank/DDBJ databases">
        <title>Genomic Encyclopedia of Type Strains, Phase IV (KMG-IV): sequencing the most valuable type-strain genomes for metagenomic binning, comparative biology and taxonomic classification.</title>
        <authorList>
            <person name="Goeker M."/>
        </authorList>
    </citation>
    <scope>NUCLEOTIDE SEQUENCE [LARGE SCALE GENOMIC DNA]</scope>
    <source>
        <strain evidence="3 5">DSM 19791</strain>
    </source>
</reference>
<dbReference type="Pfam" id="PF02538">
    <property type="entry name" value="Hydantoinase_B"/>
    <property type="match status" value="1"/>
</dbReference>
<feature type="domain" description="Hydantoinase B/oxoprolinase" evidence="1">
    <location>
        <begin position="33"/>
        <end position="593"/>
    </location>
</feature>
<name>A0AAD1D5F0_SPHMI</name>
<dbReference type="EMBL" id="RBWX01000011">
    <property type="protein sequence ID" value="RKS85469.1"/>
    <property type="molecule type" value="Genomic_DNA"/>
</dbReference>